<dbReference type="Pfam" id="PF07538">
    <property type="entry name" value="ChW"/>
    <property type="match status" value="3"/>
</dbReference>
<dbReference type="EMBL" id="WJBC01000019">
    <property type="protein sequence ID" value="MBC3805100.1"/>
    <property type="molecule type" value="Genomic_DNA"/>
</dbReference>
<feature type="chain" id="PRO_5047365912" description="SGNH hydrolase-type esterase domain-containing protein" evidence="1">
    <location>
        <begin position="31"/>
        <end position="448"/>
    </location>
</feature>
<evidence type="ECO:0000313" key="3">
    <source>
        <dbReference type="EMBL" id="MBC3805100.1"/>
    </source>
</evidence>
<name>A0ABR6WWZ2_9FIRM</name>
<dbReference type="Gene3D" id="3.40.50.1110">
    <property type="entry name" value="SGNH hydrolase"/>
    <property type="match status" value="1"/>
</dbReference>
<dbReference type="RefSeq" id="WP_186842985.1">
    <property type="nucleotide sequence ID" value="NZ_WJBC01000019.1"/>
</dbReference>
<keyword evidence="4" id="KW-1185">Reference proteome</keyword>
<reference evidence="3 4" key="1">
    <citation type="journal article" date="2020" name="mSystems">
        <title>Defining Genomic and Predicted Metabolic Features of the Acetobacterium Genus.</title>
        <authorList>
            <person name="Ross D.E."/>
            <person name="Marshall C.W."/>
            <person name="Gulliver D."/>
            <person name="May H.D."/>
            <person name="Norman R.S."/>
        </authorList>
    </citation>
    <scope>NUCLEOTIDE SEQUENCE [LARGE SCALE GENOMIC DNA]</scope>
    <source>
        <strain evidence="3 4">DSM 8238</strain>
    </source>
</reference>
<evidence type="ECO:0000259" key="2">
    <source>
        <dbReference type="Pfam" id="PF13472"/>
    </source>
</evidence>
<proteinExistence type="predicted"/>
<protein>
    <recommendedName>
        <fullName evidence="2">SGNH hydrolase-type esterase domain-containing protein</fullName>
    </recommendedName>
</protein>
<dbReference type="PANTHER" id="PTHR30383:SF5">
    <property type="entry name" value="SGNH HYDROLASE-TYPE ESTERASE DOMAIN-CONTAINING PROTEIN"/>
    <property type="match status" value="1"/>
</dbReference>
<dbReference type="PANTHER" id="PTHR30383">
    <property type="entry name" value="THIOESTERASE 1/PROTEASE 1/LYSOPHOSPHOLIPASE L1"/>
    <property type="match status" value="1"/>
</dbReference>
<sequence length="448" mass="47636">MKKFTVGKISASLLSIIMILSMFFSTGIFAATEQTESATNNSIDTTIQGEIGVAYRGHIENYGNTPSSVGPNLNYLTGPEELGTRDESLRLEGIAIKLTGAVPEGASITYRVHVQDQGWMTPVSDGAFTGTTDRSLRIEAIEINLVGLSGYDVYYRGHVQDKGDMPSANGQWTWVKNGARLGTTGDSLRLEAIEIKIVKSQINDYAALGDSIAYGMSATPGSGYVNLFYNNLSSISGNENMQLDNLGIPGETSSALLSQLQTDPATIAAVSKAKVITVSIGGNNLLSPLIATVAKAFNLDPTSANFTTELAAALADPNSQATLAAAMPEIQANLTAGAQQFAADWPQIVGTIRTLAPQAEIYVSTLYDPINSQDPLYQSFDPIIQGINAVIATPGSGYKVADVYTAFKNYQGAEPLVNFSLYTGQLDPHPTTTGHAVIFQSHLNAQIY</sequence>
<feature type="signal peptide" evidence="1">
    <location>
        <begin position="1"/>
        <end position="30"/>
    </location>
</feature>
<dbReference type="InterPro" id="IPR051532">
    <property type="entry name" value="Ester_Hydrolysis_Enzymes"/>
</dbReference>
<dbReference type="InterPro" id="IPR036514">
    <property type="entry name" value="SGNH_hydro_sf"/>
</dbReference>
<feature type="domain" description="SGNH hydrolase-type esterase" evidence="2">
    <location>
        <begin position="207"/>
        <end position="436"/>
    </location>
</feature>
<dbReference type="Pfam" id="PF13472">
    <property type="entry name" value="Lipase_GDSL_2"/>
    <property type="match status" value="1"/>
</dbReference>
<accession>A0ABR6WWZ2</accession>
<dbReference type="SUPFAM" id="SSF52266">
    <property type="entry name" value="SGNH hydrolase"/>
    <property type="match status" value="1"/>
</dbReference>
<dbReference type="Proteomes" id="UP000603234">
    <property type="component" value="Unassembled WGS sequence"/>
</dbReference>
<comment type="caution">
    <text evidence="3">The sequence shown here is derived from an EMBL/GenBank/DDBJ whole genome shotgun (WGS) entry which is preliminary data.</text>
</comment>
<organism evidence="3 4">
    <name type="scientific">Acetobacterium fimetarium</name>
    <dbReference type="NCBI Taxonomy" id="52691"/>
    <lineage>
        <taxon>Bacteria</taxon>
        <taxon>Bacillati</taxon>
        <taxon>Bacillota</taxon>
        <taxon>Clostridia</taxon>
        <taxon>Eubacteriales</taxon>
        <taxon>Eubacteriaceae</taxon>
        <taxon>Acetobacterium</taxon>
    </lineage>
</organism>
<evidence type="ECO:0000256" key="1">
    <source>
        <dbReference type="SAM" id="SignalP"/>
    </source>
</evidence>
<dbReference type="InterPro" id="IPR013830">
    <property type="entry name" value="SGNH_hydro"/>
</dbReference>
<evidence type="ECO:0000313" key="4">
    <source>
        <dbReference type="Proteomes" id="UP000603234"/>
    </source>
</evidence>
<gene>
    <name evidence="3" type="ORF">GH808_11755</name>
</gene>
<dbReference type="SMART" id="SM00728">
    <property type="entry name" value="ChW"/>
    <property type="match status" value="3"/>
</dbReference>
<dbReference type="InterPro" id="IPR006637">
    <property type="entry name" value="ChW"/>
</dbReference>
<keyword evidence="1" id="KW-0732">Signal</keyword>